<dbReference type="InterPro" id="IPR001789">
    <property type="entry name" value="Sig_transdc_resp-reg_receiver"/>
</dbReference>
<dbReference type="STRING" id="99656.SAMN05421659_12239"/>
<evidence type="ECO:0000256" key="5">
    <source>
        <dbReference type="ARBA" id="ARBA00023012"/>
    </source>
</evidence>
<dbReference type="PROSITE" id="PS00041">
    <property type="entry name" value="HTH_ARAC_FAMILY_1"/>
    <property type="match status" value="1"/>
</dbReference>
<evidence type="ECO:0000256" key="9">
    <source>
        <dbReference type="ARBA" id="ARBA00024867"/>
    </source>
</evidence>
<dbReference type="GO" id="GO:0003700">
    <property type="term" value="F:DNA-binding transcription factor activity"/>
    <property type="evidence" value="ECO:0007669"/>
    <property type="project" value="InterPro"/>
</dbReference>
<feature type="domain" description="Response regulatory" evidence="12">
    <location>
        <begin position="3"/>
        <end position="120"/>
    </location>
</feature>
<dbReference type="SUPFAM" id="SSF46689">
    <property type="entry name" value="Homeodomain-like"/>
    <property type="match status" value="2"/>
</dbReference>
<dbReference type="Gene3D" id="3.40.50.2300">
    <property type="match status" value="1"/>
</dbReference>
<feature type="domain" description="HTH araC/xylS-type" evidence="11">
    <location>
        <begin position="436"/>
        <end position="535"/>
    </location>
</feature>
<dbReference type="InterPro" id="IPR020449">
    <property type="entry name" value="Tscrpt_reg_AraC-type_HTH"/>
</dbReference>
<proteinExistence type="predicted"/>
<evidence type="ECO:0000313" key="14">
    <source>
        <dbReference type="Proteomes" id="UP000199701"/>
    </source>
</evidence>
<evidence type="ECO:0000256" key="10">
    <source>
        <dbReference type="PROSITE-ProRule" id="PRU00169"/>
    </source>
</evidence>
<dbReference type="Gene3D" id="1.10.10.60">
    <property type="entry name" value="Homeodomain-like"/>
    <property type="match status" value="2"/>
</dbReference>
<dbReference type="InterPro" id="IPR018060">
    <property type="entry name" value="HTH_AraC"/>
</dbReference>
<keyword evidence="6" id="KW-0805">Transcription regulation</keyword>
<evidence type="ECO:0000313" key="13">
    <source>
        <dbReference type="EMBL" id="SEW44375.1"/>
    </source>
</evidence>
<evidence type="ECO:0000256" key="4">
    <source>
        <dbReference type="ARBA" id="ARBA00022553"/>
    </source>
</evidence>
<dbReference type="SUPFAM" id="SSF52172">
    <property type="entry name" value="CheY-like"/>
    <property type="match status" value="1"/>
</dbReference>
<sequence length="540" mass="62732">MYKVFLVEDEIIIREGIKNIIHWDEEGFEIVGDESDGELAYPMIIREQPDILITDIKMPFMDGLELSKLLKKDMPQLKIIIISGYSDFGYAQRAIDIGISEYLLKPVISIKLVEAVKNAAVAIEKERNEKQILEQYKHLVYQKQGEKRKDFFHSLVSGKMSLSQIIEQEVELGINMVASAFCVFLFQFKVNEDMYEYSDEIAQCEARMTQDLTKYADIKVFERGMDGWAFILLGENELQINALTKKLCDLLIHICDDKVHYFGGIGRDVYRVRDLRQSYLDANSAFSMRYFESRDQFLSYNEVRNIKAQMGSRINVSELNLEKLDRNLLEEFLKRGTIHDVDGFVDSYFDGFGSNAISSAIFRQYIIMDGYTVIMKFLKTLNYPKEKIDKSLKSMNTVAEQLSSLEDCSKFYKSILKEVIDLRNKNSQKRYVALIEKAREYIHQKFSMSDLTLDKVASTVNVSPNYFSSLFNQETGMTFIEYLTDIRMEKAKDYLRCSGRKITDIGFSVGYQDSHYFSYIFKKTQNCTPSQYRLQGKDEL</sequence>
<dbReference type="InterPro" id="IPR018062">
    <property type="entry name" value="HTH_AraC-typ_CS"/>
</dbReference>
<keyword evidence="14" id="KW-1185">Reference proteome</keyword>
<evidence type="ECO:0000256" key="1">
    <source>
        <dbReference type="ARBA" id="ARBA00004496"/>
    </source>
</evidence>
<dbReference type="PROSITE" id="PS01124">
    <property type="entry name" value="HTH_ARAC_FAMILY_2"/>
    <property type="match status" value="1"/>
</dbReference>
<organism evidence="13 14">
    <name type="scientific">[Clostridium] fimetarium</name>
    <dbReference type="NCBI Taxonomy" id="99656"/>
    <lineage>
        <taxon>Bacteria</taxon>
        <taxon>Bacillati</taxon>
        <taxon>Bacillota</taxon>
        <taxon>Clostridia</taxon>
        <taxon>Lachnospirales</taxon>
        <taxon>Lachnospiraceae</taxon>
    </lineage>
</organism>
<keyword evidence="5" id="KW-0902">Two-component regulatory system</keyword>
<evidence type="ECO:0000259" key="12">
    <source>
        <dbReference type="PROSITE" id="PS50110"/>
    </source>
</evidence>
<dbReference type="GO" id="GO:0043565">
    <property type="term" value="F:sequence-specific DNA binding"/>
    <property type="evidence" value="ECO:0007669"/>
    <property type="project" value="InterPro"/>
</dbReference>
<dbReference type="OrthoDB" id="9794370at2"/>
<feature type="modified residue" description="4-aspartylphosphate" evidence="10">
    <location>
        <position position="55"/>
    </location>
</feature>
<evidence type="ECO:0000256" key="7">
    <source>
        <dbReference type="ARBA" id="ARBA00023125"/>
    </source>
</evidence>
<keyword evidence="3" id="KW-0963">Cytoplasm</keyword>
<dbReference type="GO" id="GO:0005737">
    <property type="term" value="C:cytoplasm"/>
    <property type="evidence" value="ECO:0007669"/>
    <property type="project" value="UniProtKB-SubCell"/>
</dbReference>
<dbReference type="SMART" id="SM00448">
    <property type="entry name" value="REC"/>
    <property type="match status" value="1"/>
</dbReference>
<dbReference type="Pfam" id="PF12833">
    <property type="entry name" value="HTH_18"/>
    <property type="match status" value="1"/>
</dbReference>
<evidence type="ECO:0000256" key="6">
    <source>
        <dbReference type="ARBA" id="ARBA00023015"/>
    </source>
</evidence>
<evidence type="ECO:0000256" key="8">
    <source>
        <dbReference type="ARBA" id="ARBA00023163"/>
    </source>
</evidence>
<evidence type="ECO:0000256" key="3">
    <source>
        <dbReference type="ARBA" id="ARBA00022490"/>
    </source>
</evidence>
<dbReference type="PRINTS" id="PR00032">
    <property type="entry name" value="HTHARAC"/>
</dbReference>
<dbReference type="SMART" id="SM00342">
    <property type="entry name" value="HTH_ARAC"/>
    <property type="match status" value="1"/>
</dbReference>
<gene>
    <name evidence="13" type="ORF">SAMN05421659_12239</name>
</gene>
<dbReference type="InterPro" id="IPR051552">
    <property type="entry name" value="HptR"/>
</dbReference>
<dbReference type="Proteomes" id="UP000199701">
    <property type="component" value="Unassembled WGS sequence"/>
</dbReference>
<comment type="function">
    <text evidence="9">May play the central regulatory role in sporulation. It may be an element of the effector pathway responsible for the activation of sporulation genes in response to nutritional stress. Spo0A may act in concert with spo0H (a sigma factor) to control the expression of some genes that are critical to the sporulation process.</text>
</comment>
<protein>
    <recommendedName>
        <fullName evidence="2">Stage 0 sporulation protein A homolog</fullName>
    </recommendedName>
</protein>
<keyword evidence="7" id="KW-0238">DNA-binding</keyword>
<dbReference type="PANTHER" id="PTHR42713">
    <property type="entry name" value="HISTIDINE KINASE-RELATED"/>
    <property type="match status" value="1"/>
</dbReference>
<dbReference type="GO" id="GO:0000160">
    <property type="term" value="P:phosphorelay signal transduction system"/>
    <property type="evidence" value="ECO:0007669"/>
    <property type="project" value="UniProtKB-KW"/>
</dbReference>
<dbReference type="AlphaFoldDB" id="A0A1I0RSN6"/>
<accession>A0A1I0RSN6</accession>
<name>A0A1I0RSN6_9FIRM</name>
<dbReference type="InterPro" id="IPR009057">
    <property type="entry name" value="Homeodomain-like_sf"/>
</dbReference>
<dbReference type="CDD" id="cd17536">
    <property type="entry name" value="REC_YesN-like"/>
    <property type="match status" value="1"/>
</dbReference>
<reference evidence="13 14" key="1">
    <citation type="submission" date="2016-10" db="EMBL/GenBank/DDBJ databases">
        <authorList>
            <person name="de Groot N.N."/>
        </authorList>
    </citation>
    <scope>NUCLEOTIDE SEQUENCE [LARGE SCALE GENOMIC DNA]</scope>
    <source>
        <strain evidence="13 14">DSM 9179</strain>
    </source>
</reference>
<comment type="subcellular location">
    <subcellularLocation>
        <location evidence="1">Cytoplasm</location>
    </subcellularLocation>
</comment>
<dbReference type="RefSeq" id="WP_092457662.1">
    <property type="nucleotide sequence ID" value="NZ_FOJI01000022.1"/>
</dbReference>
<dbReference type="PROSITE" id="PS50110">
    <property type="entry name" value="RESPONSE_REGULATORY"/>
    <property type="match status" value="1"/>
</dbReference>
<dbReference type="PANTHER" id="PTHR42713:SF3">
    <property type="entry name" value="TRANSCRIPTIONAL REGULATORY PROTEIN HPTR"/>
    <property type="match status" value="1"/>
</dbReference>
<dbReference type="Pfam" id="PF00072">
    <property type="entry name" value="Response_reg"/>
    <property type="match status" value="1"/>
</dbReference>
<keyword evidence="8" id="KW-0804">Transcription</keyword>
<dbReference type="EMBL" id="FOJI01000022">
    <property type="protein sequence ID" value="SEW44375.1"/>
    <property type="molecule type" value="Genomic_DNA"/>
</dbReference>
<evidence type="ECO:0000256" key="2">
    <source>
        <dbReference type="ARBA" id="ARBA00018672"/>
    </source>
</evidence>
<evidence type="ECO:0000259" key="11">
    <source>
        <dbReference type="PROSITE" id="PS01124"/>
    </source>
</evidence>
<keyword evidence="4 10" id="KW-0597">Phosphoprotein</keyword>
<dbReference type="InterPro" id="IPR011006">
    <property type="entry name" value="CheY-like_superfamily"/>
</dbReference>